<dbReference type="NCBIfam" id="TIGR01494">
    <property type="entry name" value="ATPase_P-type"/>
    <property type="match status" value="1"/>
</dbReference>
<protein>
    <recommendedName>
        <fullName evidence="3">P-type Cu(+) transporter</fullName>
        <ecNumber evidence="3">7.2.2.8</ecNumber>
    </recommendedName>
</protein>
<comment type="caution">
    <text evidence="17">The sequence shown here is derived from an EMBL/GenBank/DDBJ whole genome shotgun (WGS) entry which is preliminary data.</text>
</comment>
<evidence type="ECO:0000313" key="18">
    <source>
        <dbReference type="Proteomes" id="UP000285138"/>
    </source>
</evidence>
<dbReference type="GO" id="GO:0016887">
    <property type="term" value="F:ATP hydrolysis activity"/>
    <property type="evidence" value="ECO:0007669"/>
    <property type="project" value="InterPro"/>
</dbReference>
<feature type="transmembrane region" description="Helical" evidence="16">
    <location>
        <begin position="69"/>
        <end position="94"/>
    </location>
</feature>
<evidence type="ECO:0000256" key="14">
    <source>
        <dbReference type="ARBA" id="ARBA00023136"/>
    </source>
</evidence>
<evidence type="ECO:0000313" key="17">
    <source>
        <dbReference type="EMBL" id="RQD75064.1"/>
    </source>
</evidence>
<reference evidence="17 18" key="1">
    <citation type="submission" date="2018-08" db="EMBL/GenBank/DDBJ databases">
        <title>The metabolism and importance of syntrophic acetate oxidation coupled to methane or sulfide production in haloalkaline environments.</title>
        <authorList>
            <person name="Timmers P.H.A."/>
            <person name="Vavourakis C.D."/>
            <person name="Sorokin D.Y."/>
            <person name="Sinninghe Damste J.S."/>
            <person name="Muyzer G."/>
            <person name="Stams A.J.M."/>
            <person name="Plugge C.M."/>
        </authorList>
    </citation>
    <scope>NUCLEOTIDE SEQUENCE [LARGE SCALE GENOMIC DNA]</scope>
    <source>
        <strain evidence="17">MSAO_Bac1</strain>
    </source>
</reference>
<dbReference type="Pfam" id="PF00702">
    <property type="entry name" value="Hydrolase"/>
    <property type="match status" value="1"/>
</dbReference>
<sequence>TFLSQVIKMVEECQGSKVPIQEFADRVTSYFVPFVLLVAAGSFISWMVFPEFHRSIVEWANLPWTDPQAPVFTLAILAATAVLVISCPCALGLATPTALMVGSGLGAEKGVLIRSGEAIQTMKDVKLIAFDKTGTITRGHPQVTDLLPASGFNQEKLLLMAASIEAVSEHPLGVALVERAREKDIKLEEVSDFRSITGKGVEGLFGEERVLVGNRRFMEEEGVDHSGASQELEHLEEEGKTAVLVAVNNAMAGIIAVADTLKEDALLAVGEIEKMGLKTAMITGDNWKTASAIGNQVGISRVVAEVLPEGKVEEIKKLQEEFEMVAMVGDGINDAPALKQANVGIAIGTGTDVAIEAADITLVRGNLSSVISSIKLSRATFKKIRQNYFWAWFYNAIAIPVAFLGLLHPIIGAAAMAFSSLNVVLNSVRLKKMPLDPDYVLFGKEGVGDEKY</sequence>
<keyword evidence="9 16" id="KW-0067">ATP-binding</keyword>
<dbReference type="EMBL" id="QZAA01000171">
    <property type="protein sequence ID" value="RQD75064.1"/>
    <property type="molecule type" value="Genomic_DNA"/>
</dbReference>
<evidence type="ECO:0000256" key="12">
    <source>
        <dbReference type="ARBA" id="ARBA00023008"/>
    </source>
</evidence>
<evidence type="ECO:0000256" key="11">
    <source>
        <dbReference type="ARBA" id="ARBA00022989"/>
    </source>
</evidence>
<dbReference type="GO" id="GO:0005507">
    <property type="term" value="F:copper ion binding"/>
    <property type="evidence" value="ECO:0007669"/>
    <property type="project" value="TreeGrafter"/>
</dbReference>
<dbReference type="EC" id="7.2.2.8" evidence="3"/>
<dbReference type="GO" id="GO:0043682">
    <property type="term" value="F:P-type divalent copper transporter activity"/>
    <property type="evidence" value="ECO:0007669"/>
    <property type="project" value="TreeGrafter"/>
</dbReference>
<keyword evidence="16" id="KW-1003">Cell membrane</keyword>
<dbReference type="FunFam" id="3.40.50.1000:FF:000144">
    <property type="entry name" value="copper-transporting ATPase 1 isoform X2"/>
    <property type="match status" value="1"/>
</dbReference>
<dbReference type="GO" id="GO:0012505">
    <property type="term" value="C:endomembrane system"/>
    <property type="evidence" value="ECO:0007669"/>
    <property type="project" value="UniProtKB-SubCell"/>
</dbReference>
<feature type="non-terminal residue" evidence="17">
    <location>
        <position position="1"/>
    </location>
</feature>
<dbReference type="InterPro" id="IPR036412">
    <property type="entry name" value="HAD-like_sf"/>
</dbReference>
<dbReference type="InterPro" id="IPR018303">
    <property type="entry name" value="ATPase_P-typ_P_site"/>
</dbReference>
<keyword evidence="13" id="KW-0406">Ion transport</keyword>
<dbReference type="InterPro" id="IPR044492">
    <property type="entry name" value="P_typ_ATPase_HD_dom"/>
</dbReference>
<keyword evidence="11 16" id="KW-1133">Transmembrane helix</keyword>
<keyword evidence="12" id="KW-0186">Copper</keyword>
<dbReference type="GO" id="GO:0005886">
    <property type="term" value="C:plasma membrane"/>
    <property type="evidence" value="ECO:0007669"/>
    <property type="project" value="UniProtKB-SubCell"/>
</dbReference>
<dbReference type="GO" id="GO:0005524">
    <property type="term" value="F:ATP binding"/>
    <property type="evidence" value="ECO:0007669"/>
    <property type="project" value="UniProtKB-UniRule"/>
</dbReference>
<dbReference type="PRINTS" id="PR00119">
    <property type="entry name" value="CATATPASE"/>
</dbReference>
<keyword evidence="10" id="KW-1278">Translocase</keyword>
<evidence type="ECO:0000256" key="15">
    <source>
        <dbReference type="ARBA" id="ARBA00049289"/>
    </source>
</evidence>
<dbReference type="GO" id="GO:0055070">
    <property type="term" value="P:copper ion homeostasis"/>
    <property type="evidence" value="ECO:0007669"/>
    <property type="project" value="TreeGrafter"/>
</dbReference>
<proteinExistence type="inferred from homology"/>
<dbReference type="InterPro" id="IPR023298">
    <property type="entry name" value="ATPase_P-typ_TM_dom_sf"/>
</dbReference>
<comment type="catalytic activity">
    <reaction evidence="15">
        <text>Cu(+)(in) + ATP + H2O = Cu(+)(out) + ADP + phosphate + H(+)</text>
        <dbReference type="Rhea" id="RHEA:25792"/>
        <dbReference type="ChEBI" id="CHEBI:15377"/>
        <dbReference type="ChEBI" id="CHEBI:15378"/>
        <dbReference type="ChEBI" id="CHEBI:30616"/>
        <dbReference type="ChEBI" id="CHEBI:43474"/>
        <dbReference type="ChEBI" id="CHEBI:49552"/>
        <dbReference type="ChEBI" id="CHEBI:456216"/>
        <dbReference type="EC" id="7.2.2.8"/>
    </reaction>
</comment>
<dbReference type="Gene3D" id="3.40.1110.10">
    <property type="entry name" value="Calcium-transporting ATPase, cytoplasmic domain N"/>
    <property type="match status" value="1"/>
</dbReference>
<evidence type="ECO:0000256" key="10">
    <source>
        <dbReference type="ARBA" id="ARBA00022967"/>
    </source>
</evidence>
<keyword evidence="4" id="KW-0813">Transport</keyword>
<dbReference type="Gene3D" id="3.40.50.1000">
    <property type="entry name" value="HAD superfamily/HAD-like"/>
    <property type="match status" value="1"/>
</dbReference>
<dbReference type="AlphaFoldDB" id="A0A424YCS4"/>
<name>A0A424YCS4_9FIRM</name>
<dbReference type="SUPFAM" id="SSF81665">
    <property type="entry name" value="Calcium ATPase, transmembrane domain M"/>
    <property type="match status" value="1"/>
</dbReference>
<evidence type="ECO:0000256" key="8">
    <source>
        <dbReference type="ARBA" id="ARBA00022796"/>
    </source>
</evidence>
<dbReference type="SFLD" id="SFLDS00003">
    <property type="entry name" value="Haloacid_Dehalogenase"/>
    <property type="match status" value="1"/>
</dbReference>
<dbReference type="InterPro" id="IPR001757">
    <property type="entry name" value="P_typ_ATPase"/>
</dbReference>
<dbReference type="SFLD" id="SFLDG00002">
    <property type="entry name" value="C1.7:_P-type_atpase_like"/>
    <property type="match status" value="1"/>
</dbReference>
<evidence type="ECO:0000256" key="7">
    <source>
        <dbReference type="ARBA" id="ARBA00022741"/>
    </source>
</evidence>
<evidence type="ECO:0000256" key="16">
    <source>
        <dbReference type="RuleBase" id="RU362081"/>
    </source>
</evidence>
<dbReference type="InterPro" id="IPR023299">
    <property type="entry name" value="ATPase_P-typ_cyto_dom_N"/>
</dbReference>
<dbReference type="PANTHER" id="PTHR43520">
    <property type="entry name" value="ATP7, ISOFORM B"/>
    <property type="match status" value="1"/>
</dbReference>
<comment type="subcellular location">
    <subcellularLocation>
        <location evidence="16">Cell membrane</location>
    </subcellularLocation>
    <subcellularLocation>
        <location evidence="1">Endomembrane system</location>
        <topology evidence="1">Multi-pass membrane protein</topology>
    </subcellularLocation>
</comment>
<evidence type="ECO:0000256" key="2">
    <source>
        <dbReference type="ARBA" id="ARBA00006024"/>
    </source>
</evidence>
<keyword evidence="5 16" id="KW-0812">Transmembrane</keyword>
<keyword evidence="7 16" id="KW-0547">Nucleotide-binding</keyword>
<feature type="transmembrane region" description="Helical" evidence="16">
    <location>
        <begin position="30"/>
        <end position="49"/>
    </location>
</feature>
<comment type="similarity">
    <text evidence="2 16">Belongs to the cation transport ATPase (P-type) (TC 3.A.3) family. Type IB subfamily.</text>
</comment>
<feature type="transmembrane region" description="Helical" evidence="16">
    <location>
        <begin position="387"/>
        <end position="404"/>
    </location>
</feature>
<dbReference type="PROSITE" id="PS00154">
    <property type="entry name" value="ATPASE_E1_E2"/>
    <property type="match status" value="1"/>
</dbReference>
<organism evidence="17 18">
    <name type="scientific">Candidatus Syntrophonatronum acetioxidans</name>
    <dbReference type="NCBI Taxonomy" id="1795816"/>
    <lineage>
        <taxon>Bacteria</taxon>
        <taxon>Bacillati</taxon>
        <taxon>Bacillota</taxon>
        <taxon>Clostridia</taxon>
        <taxon>Eubacteriales</taxon>
        <taxon>Syntrophomonadaceae</taxon>
        <taxon>Candidatus Syntrophonatronum</taxon>
    </lineage>
</organism>
<evidence type="ECO:0000256" key="4">
    <source>
        <dbReference type="ARBA" id="ARBA00022448"/>
    </source>
</evidence>
<dbReference type="InterPro" id="IPR023214">
    <property type="entry name" value="HAD_sf"/>
</dbReference>
<evidence type="ECO:0000256" key="5">
    <source>
        <dbReference type="ARBA" id="ARBA00022692"/>
    </source>
</evidence>
<keyword evidence="14 16" id="KW-0472">Membrane</keyword>
<evidence type="ECO:0000256" key="6">
    <source>
        <dbReference type="ARBA" id="ARBA00022723"/>
    </source>
</evidence>
<evidence type="ECO:0000256" key="13">
    <source>
        <dbReference type="ARBA" id="ARBA00023065"/>
    </source>
</evidence>
<keyword evidence="8" id="KW-0187">Copper transport</keyword>
<evidence type="ECO:0000256" key="9">
    <source>
        <dbReference type="ARBA" id="ARBA00022840"/>
    </source>
</evidence>
<dbReference type="InterPro" id="IPR027256">
    <property type="entry name" value="P-typ_ATPase_IB"/>
</dbReference>
<evidence type="ECO:0000256" key="1">
    <source>
        <dbReference type="ARBA" id="ARBA00004127"/>
    </source>
</evidence>
<comment type="caution">
    <text evidence="16">Lacks conserved residue(s) required for the propagation of feature annotation.</text>
</comment>
<dbReference type="Gene3D" id="1.20.1110.10">
    <property type="entry name" value="Calcium-transporting ATPase, transmembrane domain"/>
    <property type="match status" value="1"/>
</dbReference>
<dbReference type="GO" id="GO:0140581">
    <property type="term" value="F:P-type monovalent copper transporter activity"/>
    <property type="evidence" value="ECO:0007669"/>
    <property type="project" value="UniProtKB-EC"/>
</dbReference>
<accession>A0A424YCS4</accession>
<dbReference type="Proteomes" id="UP000285138">
    <property type="component" value="Unassembled WGS sequence"/>
</dbReference>
<dbReference type="SFLD" id="SFLDF00027">
    <property type="entry name" value="p-type_atpase"/>
    <property type="match status" value="1"/>
</dbReference>
<dbReference type="NCBIfam" id="TIGR01525">
    <property type="entry name" value="ATPase-IB_hvy"/>
    <property type="match status" value="1"/>
</dbReference>
<gene>
    <name evidence="17" type="ORF">D5R97_06850</name>
</gene>
<dbReference type="SUPFAM" id="SSF56784">
    <property type="entry name" value="HAD-like"/>
    <property type="match status" value="1"/>
</dbReference>
<evidence type="ECO:0000256" key="3">
    <source>
        <dbReference type="ARBA" id="ARBA00012517"/>
    </source>
</evidence>
<keyword evidence="6 16" id="KW-0479">Metal-binding</keyword>
<dbReference type="PANTHER" id="PTHR43520:SF8">
    <property type="entry name" value="P-TYPE CU(+) TRANSPORTER"/>
    <property type="match status" value="1"/>
</dbReference>